<feature type="transmembrane region" description="Helical" evidence="8">
    <location>
        <begin position="12"/>
        <end position="34"/>
    </location>
</feature>
<evidence type="ECO:0000313" key="10">
    <source>
        <dbReference type="EMBL" id="SEA88977.1"/>
    </source>
</evidence>
<dbReference type="PRINTS" id="PR00344">
    <property type="entry name" value="BCTRLSENSOR"/>
</dbReference>
<reference evidence="11" key="1">
    <citation type="submission" date="2016-10" db="EMBL/GenBank/DDBJ databases">
        <authorList>
            <person name="Varghese N."/>
            <person name="Submissions S."/>
        </authorList>
    </citation>
    <scope>NUCLEOTIDE SEQUENCE [LARGE SCALE GENOMIC DNA]</scope>
    <source>
        <strain evidence="11">DSM 11526</strain>
    </source>
</reference>
<feature type="domain" description="Histidine kinase" evidence="9">
    <location>
        <begin position="211"/>
        <end position="416"/>
    </location>
</feature>
<dbReference type="Pfam" id="PF02518">
    <property type="entry name" value="HATPase_c"/>
    <property type="match status" value="1"/>
</dbReference>
<keyword evidence="8" id="KW-1133">Transmembrane helix</keyword>
<dbReference type="PANTHER" id="PTHR44936">
    <property type="entry name" value="SENSOR PROTEIN CREC"/>
    <property type="match status" value="1"/>
</dbReference>
<sequence>MLSGFHHHLLQLTYIRTLVLFAQSGALLFALFVLHLTLDVWLLGSTLAALALLNVMTFARLHSRWPVTELEFFSQLCADVVLYGCLLYQSGGATNPFIFMLLIPLLVSAATLGARYTLLMATMLVVLYTSLLRHYIPVLKLEQGHQHRIFDLYDLHITGMWINFLFTVLLISWFIVRMHQTLQRGEQRLQAEREQHIRDQQLLALATLAAGTAHELGTPLSTMQVTLREMELDHPDDTLLQDDIALLRQQVATCSARLQQMSRSVQEEQQRSHSRIAVTELLERVIEEWTLMRPEVSYRIPPFPSGPAPRVSASITLQQALLNLLNNAADAHPEDIEIALSWDSERILLQVHDQGPGLPLEQADQLGKPFVTTKGRGLGIGLFLTSSTLARHQGEVRLYSHPDGGTLTEVELPIIPEPFKGADV</sequence>
<evidence type="ECO:0000256" key="4">
    <source>
        <dbReference type="ARBA" id="ARBA00022679"/>
    </source>
</evidence>
<keyword evidence="5" id="KW-0547">Nucleotide-binding</keyword>
<comment type="catalytic activity">
    <reaction evidence="1">
        <text>ATP + protein L-histidine = ADP + protein N-phospho-L-histidine.</text>
        <dbReference type="EC" id="2.7.13.3"/>
    </reaction>
</comment>
<gene>
    <name evidence="10" type="ORF">SAMN02745729_10996</name>
</gene>
<keyword evidence="3" id="KW-0597">Phosphoprotein</keyword>
<evidence type="ECO:0000259" key="9">
    <source>
        <dbReference type="PROSITE" id="PS50109"/>
    </source>
</evidence>
<dbReference type="InterPro" id="IPR004358">
    <property type="entry name" value="Sig_transdc_His_kin-like_C"/>
</dbReference>
<evidence type="ECO:0000256" key="3">
    <source>
        <dbReference type="ARBA" id="ARBA00022553"/>
    </source>
</evidence>
<dbReference type="GO" id="GO:0005886">
    <property type="term" value="C:plasma membrane"/>
    <property type="evidence" value="ECO:0007669"/>
    <property type="project" value="UniProtKB-SubCell"/>
</dbReference>
<dbReference type="InterPro" id="IPR003594">
    <property type="entry name" value="HATPase_dom"/>
</dbReference>
<dbReference type="InterPro" id="IPR003661">
    <property type="entry name" value="HisK_dim/P_dom"/>
</dbReference>
<dbReference type="InterPro" id="IPR050980">
    <property type="entry name" value="2C_sensor_his_kinase"/>
</dbReference>
<evidence type="ECO:0000256" key="8">
    <source>
        <dbReference type="SAM" id="Phobius"/>
    </source>
</evidence>
<dbReference type="SMART" id="SM00387">
    <property type="entry name" value="HATPase_c"/>
    <property type="match status" value="1"/>
</dbReference>
<keyword evidence="6 10" id="KW-0418">Kinase</keyword>
<accession>A0A1H4EVT7</accession>
<evidence type="ECO:0000256" key="5">
    <source>
        <dbReference type="ARBA" id="ARBA00022741"/>
    </source>
</evidence>
<dbReference type="EMBL" id="FNRJ01000009">
    <property type="protein sequence ID" value="SEA88977.1"/>
    <property type="molecule type" value="Genomic_DNA"/>
</dbReference>
<proteinExistence type="predicted"/>
<dbReference type="GO" id="GO:0000155">
    <property type="term" value="F:phosphorelay sensor kinase activity"/>
    <property type="evidence" value="ECO:0007669"/>
    <property type="project" value="InterPro"/>
</dbReference>
<dbReference type="AlphaFoldDB" id="A0A1H4EVT7"/>
<dbReference type="STRING" id="1122198.SAMN02745729_10996"/>
<name>A0A1H4EVT7_9GAMM</name>
<dbReference type="SUPFAM" id="SSF55874">
    <property type="entry name" value="ATPase domain of HSP90 chaperone/DNA topoisomerase II/histidine kinase"/>
    <property type="match status" value="1"/>
</dbReference>
<dbReference type="SMART" id="SM00388">
    <property type="entry name" value="HisKA"/>
    <property type="match status" value="1"/>
</dbReference>
<evidence type="ECO:0000313" key="11">
    <source>
        <dbReference type="Proteomes" id="UP000242469"/>
    </source>
</evidence>
<keyword evidence="4" id="KW-0808">Transferase</keyword>
<dbReference type="PANTHER" id="PTHR44936:SF10">
    <property type="entry name" value="SENSOR PROTEIN RSTB"/>
    <property type="match status" value="1"/>
</dbReference>
<evidence type="ECO:0000256" key="7">
    <source>
        <dbReference type="ARBA" id="ARBA00022840"/>
    </source>
</evidence>
<dbReference type="Proteomes" id="UP000242469">
    <property type="component" value="Unassembled WGS sequence"/>
</dbReference>
<dbReference type="InterPro" id="IPR036890">
    <property type="entry name" value="HATPase_C_sf"/>
</dbReference>
<dbReference type="GO" id="GO:0005524">
    <property type="term" value="F:ATP binding"/>
    <property type="evidence" value="ECO:0007669"/>
    <property type="project" value="UniProtKB-KW"/>
</dbReference>
<feature type="transmembrane region" description="Helical" evidence="8">
    <location>
        <begin position="156"/>
        <end position="176"/>
    </location>
</feature>
<evidence type="ECO:0000256" key="1">
    <source>
        <dbReference type="ARBA" id="ARBA00000085"/>
    </source>
</evidence>
<dbReference type="PROSITE" id="PS50109">
    <property type="entry name" value="HIS_KIN"/>
    <property type="match status" value="1"/>
</dbReference>
<feature type="transmembrane region" description="Helical" evidence="8">
    <location>
        <begin position="96"/>
        <end position="113"/>
    </location>
</feature>
<protein>
    <recommendedName>
        <fullName evidence="2">histidine kinase</fullName>
        <ecNumber evidence="2">2.7.13.3</ecNumber>
    </recommendedName>
</protein>
<keyword evidence="11" id="KW-1185">Reference proteome</keyword>
<evidence type="ECO:0000256" key="6">
    <source>
        <dbReference type="ARBA" id="ARBA00022777"/>
    </source>
</evidence>
<dbReference type="EC" id="2.7.13.3" evidence="2"/>
<feature type="transmembrane region" description="Helical" evidence="8">
    <location>
        <begin position="40"/>
        <end position="58"/>
    </location>
</feature>
<keyword evidence="8" id="KW-0812">Transmembrane</keyword>
<dbReference type="RefSeq" id="WP_254775023.1">
    <property type="nucleotide sequence ID" value="NZ_FNRJ01000009.1"/>
</dbReference>
<evidence type="ECO:0000256" key="2">
    <source>
        <dbReference type="ARBA" id="ARBA00012438"/>
    </source>
</evidence>
<dbReference type="InterPro" id="IPR005467">
    <property type="entry name" value="His_kinase_dom"/>
</dbReference>
<dbReference type="Gene3D" id="3.30.565.10">
    <property type="entry name" value="Histidine kinase-like ATPase, C-terminal domain"/>
    <property type="match status" value="1"/>
</dbReference>
<dbReference type="Gene3D" id="1.10.287.130">
    <property type="match status" value="1"/>
</dbReference>
<feature type="transmembrane region" description="Helical" evidence="8">
    <location>
        <begin position="118"/>
        <end position="136"/>
    </location>
</feature>
<organism evidence="10 11">
    <name type="scientific">Marinobacterium iners DSM 11526</name>
    <dbReference type="NCBI Taxonomy" id="1122198"/>
    <lineage>
        <taxon>Bacteria</taxon>
        <taxon>Pseudomonadati</taxon>
        <taxon>Pseudomonadota</taxon>
        <taxon>Gammaproteobacteria</taxon>
        <taxon>Oceanospirillales</taxon>
        <taxon>Oceanospirillaceae</taxon>
        <taxon>Marinobacterium</taxon>
    </lineage>
</organism>
<keyword evidence="7" id="KW-0067">ATP-binding</keyword>
<keyword evidence="8" id="KW-0472">Membrane</keyword>